<gene>
    <name evidence="2" type="primary">Contig6873.g7356</name>
    <name evidence="2" type="ORF">STYLEM_3374</name>
</gene>
<dbReference type="InterPro" id="IPR001356">
    <property type="entry name" value="HD"/>
</dbReference>
<evidence type="ECO:0000313" key="2">
    <source>
        <dbReference type="EMBL" id="CDW74395.1"/>
    </source>
</evidence>
<sequence length="275" mass="32253">MYDNFIQLTQAYDIFNAIGLPDINAQFPLDIDESYNQFNNILVKDYSKTLGILIQESLVMKKNESEDFNQQQIHNQLNFQISIQCFQEQIQHLQDQLTPMVSIQNSAKSIYSSEKDLKISENVVEYSCDSQFQNKKVQIEIDNTDKSKDSQNLTTELDNLSSNIRNQQSLQINEMLDDLFNENSRSSADKQPIKSNCSSSGKPIKQRKPYAAYETLQQYYEKNPNWSKQFIYHLASQLNLSYKKIYKWNWDRKKRDKIDVNTTQNAPRVLLHPHE</sequence>
<dbReference type="InterPro" id="IPR009057">
    <property type="entry name" value="Homeodomain-like_sf"/>
</dbReference>
<dbReference type="SUPFAM" id="SSF46689">
    <property type="entry name" value="Homeodomain-like"/>
    <property type="match status" value="1"/>
</dbReference>
<proteinExistence type="predicted"/>
<dbReference type="Gene3D" id="1.10.10.60">
    <property type="entry name" value="Homeodomain-like"/>
    <property type="match status" value="1"/>
</dbReference>
<keyword evidence="3" id="KW-1185">Reference proteome</keyword>
<dbReference type="OrthoDB" id="327205at2759"/>
<organism evidence="2 3">
    <name type="scientific">Stylonychia lemnae</name>
    <name type="common">Ciliate</name>
    <dbReference type="NCBI Taxonomy" id="5949"/>
    <lineage>
        <taxon>Eukaryota</taxon>
        <taxon>Sar</taxon>
        <taxon>Alveolata</taxon>
        <taxon>Ciliophora</taxon>
        <taxon>Intramacronucleata</taxon>
        <taxon>Spirotrichea</taxon>
        <taxon>Stichotrichia</taxon>
        <taxon>Sporadotrichida</taxon>
        <taxon>Oxytrichidae</taxon>
        <taxon>Stylonychinae</taxon>
        <taxon>Stylonychia</taxon>
    </lineage>
</organism>
<protein>
    <recommendedName>
        <fullName evidence="4">Homeobox domain-containing protein</fullName>
    </recommendedName>
</protein>
<reference evidence="2 3" key="1">
    <citation type="submission" date="2014-06" db="EMBL/GenBank/DDBJ databases">
        <authorList>
            <person name="Swart Estienne"/>
        </authorList>
    </citation>
    <scope>NUCLEOTIDE SEQUENCE [LARGE SCALE GENOMIC DNA]</scope>
    <source>
        <strain evidence="2 3">130c</strain>
    </source>
</reference>
<dbReference type="Proteomes" id="UP000039865">
    <property type="component" value="Unassembled WGS sequence"/>
</dbReference>
<evidence type="ECO:0008006" key="4">
    <source>
        <dbReference type="Google" id="ProtNLM"/>
    </source>
</evidence>
<feature type="region of interest" description="Disordered" evidence="1">
    <location>
        <begin position="184"/>
        <end position="204"/>
    </location>
</feature>
<dbReference type="GO" id="GO:0003677">
    <property type="term" value="F:DNA binding"/>
    <property type="evidence" value="ECO:0007669"/>
    <property type="project" value="InterPro"/>
</dbReference>
<dbReference type="EMBL" id="CCKQ01003271">
    <property type="protein sequence ID" value="CDW74395.1"/>
    <property type="molecule type" value="Genomic_DNA"/>
</dbReference>
<dbReference type="InParanoid" id="A0A077ZX01"/>
<dbReference type="AlphaFoldDB" id="A0A077ZX01"/>
<name>A0A077ZX01_STYLE</name>
<evidence type="ECO:0000313" key="3">
    <source>
        <dbReference type="Proteomes" id="UP000039865"/>
    </source>
</evidence>
<evidence type="ECO:0000256" key="1">
    <source>
        <dbReference type="SAM" id="MobiDB-lite"/>
    </source>
</evidence>
<dbReference type="CDD" id="cd00086">
    <property type="entry name" value="homeodomain"/>
    <property type="match status" value="1"/>
</dbReference>
<accession>A0A077ZX01</accession>